<dbReference type="EMBL" id="FNVP01000006">
    <property type="protein sequence ID" value="SEG12881.1"/>
    <property type="molecule type" value="Genomic_DNA"/>
</dbReference>
<proteinExistence type="predicted"/>
<sequence length="40" mass="4746">MIISKQTTLYCIILEDKNQNDLLLSWNDKQNPSILKKILR</sequence>
<accession>A0A1H5XMC2</accession>
<protein>
    <submittedName>
        <fullName evidence="1">Uncharacterized protein</fullName>
    </submittedName>
</protein>
<gene>
    <name evidence="1" type="ORF">SAMN04488130_106110</name>
</gene>
<keyword evidence="2" id="KW-1185">Reference proteome</keyword>
<dbReference type="Proteomes" id="UP000236737">
    <property type="component" value="Unassembled WGS sequence"/>
</dbReference>
<name>A0A1H5XMC2_9FLAO</name>
<dbReference type="AlphaFoldDB" id="A0A1H5XMC2"/>
<evidence type="ECO:0000313" key="1">
    <source>
        <dbReference type="EMBL" id="SEG12881.1"/>
    </source>
</evidence>
<reference evidence="2" key="1">
    <citation type="submission" date="2016-10" db="EMBL/GenBank/DDBJ databases">
        <authorList>
            <person name="Varghese N."/>
            <person name="Submissions S."/>
        </authorList>
    </citation>
    <scope>NUCLEOTIDE SEQUENCE [LARGE SCALE GENOMIC DNA]</scope>
    <source>
        <strain evidence="2">CGMCC 1.9230</strain>
    </source>
</reference>
<organism evidence="1 2">
    <name type="scientific">Flavobacterium urumqiense</name>
    <dbReference type="NCBI Taxonomy" id="935224"/>
    <lineage>
        <taxon>Bacteria</taxon>
        <taxon>Pseudomonadati</taxon>
        <taxon>Bacteroidota</taxon>
        <taxon>Flavobacteriia</taxon>
        <taxon>Flavobacteriales</taxon>
        <taxon>Flavobacteriaceae</taxon>
        <taxon>Flavobacterium</taxon>
    </lineage>
</organism>
<evidence type="ECO:0000313" key="2">
    <source>
        <dbReference type="Proteomes" id="UP000236737"/>
    </source>
</evidence>